<sequence>MQSQVVLKEQTKNNIIMRFANSTEPSVLTDIYDDSVNLALWQRDLSSEIKADVAQFIGAAKHLDRSAFIRAKHIEEDIRDELKRTTLGDAFISNTSELVDMFCTLFDLDQVGFRIRLLDLPMCPRFHIDRVPCRLVTTFSGQGTQWLDGNNIDRGKLGHGSQGLDDSESGLYSATSSIENMTAGDVALLKGSAWIGNEETAIVHRSPPYKSAEKRLLLTLDFLS</sequence>
<keyword evidence="2" id="KW-1185">Reference proteome</keyword>
<comment type="caution">
    <text evidence="1">The sequence shown here is derived from an EMBL/GenBank/DDBJ whole genome shotgun (WGS) entry which is preliminary data.</text>
</comment>
<evidence type="ECO:0000313" key="1">
    <source>
        <dbReference type="EMBL" id="MCF2947503.1"/>
    </source>
</evidence>
<dbReference type="Pfam" id="PF08856">
    <property type="entry name" value="DUF1826"/>
    <property type="match status" value="1"/>
</dbReference>
<protein>
    <submittedName>
        <fullName evidence="1">DUF1826 domain-containing protein</fullName>
    </submittedName>
</protein>
<evidence type="ECO:0000313" key="2">
    <source>
        <dbReference type="Proteomes" id="UP001521137"/>
    </source>
</evidence>
<accession>A0ABS9D3J0</accession>
<name>A0ABS9D3J0_9ALTE</name>
<dbReference type="Proteomes" id="UP001521137">
    <property type="component" value="Unassembled WGS sequence"/>
</dbReference>
<dbReference type="EMBL" id="JAKGAS010000002">
    <property type="protein sequence ID" value="MCF2947503.1"/>
    <property type="molecule type" value="Genomic_DNA"/>
</dbReference>
<dbReference type="RefSeq" id="WP_235311022.1">
    <property type="nucleotide sequence ID" value="NZ_JAKGAS010000002.1"/>
</dbReference>
<proteinExistence type="predicted"/>
<gene>
    <name evidence="1" type="ORF">L0668_05245</name>
</gene>
<organism evidence="1 2">
    <name type="scientific">Paraglaciecola algarum</name>
    <dbReference type="NCBI Taxonomy" id="3050085"/>
    <lineage>
        <taxon>Bacteria</taxon>
        <taxon>Pseudomonadati</taxon>
        <taxon>Pseudomonadota</taxon>
        <taxon>Gammaproteobacteria</taxon>
        <taxon>Alteromonadales</taxon>
        <taxon>Alteromonadaceae</taxon>
        <taxon>Paraglaciecola</taxon>
    </lineage>
</organism>
<reference evidence="1 2" key="1">
    <citation type="submission" date="2022-01" db="EMBL/GenBank/DDBJ databases">
        <title>Paraglaciecola sp. G1-23.</title>
        <authorList>
            <person name="Jin M.S."/>
            <person name="Han D.M."/>
            <person name="Kim H.M."/>
            <person name="Jeon C.O."/>
        </authorList>
    </citation>
    <scope>NUCLEOTIDE SEQUENCE [LARGE SCALE GENOMIC DNA]</scope>
    <source>
        <strain evidence="1 2">G1-23</strain>
    </source>
</reference>
<dbReference type="InterPro" id="IPR014955">
    <property type="entry name" value="DUF1826"/>
</dbReference>